<dbReference type="GO" id="GO:0016887">
    <property type="term" value="F:ATP hydrolysis activity"/>
    <property type="evidence" value="ECO:0007669"/>
    <property type="project" value="InterPro"/>
</dbReference>
<dbReference type="PANTHER" id="PTHR43514">
    <property type="entry name" value="ABC TRANSPORTER I FAMILY MEMBER 10"/>
    <property type="match status" value="1"/>
</dbReference>
<dbReference type="GO" id="GO:0022857">
    <property type="term" value="F:transmembrane transporter activity"/>
    <property type="evidence" value="ECO:0007669"/>
    <property type="project" value="UniProtKB-ARBA"/>
</dbReference>
<name>A0A524RR02_9CHRO</name>
<dbReference type="GO" id="GO:0016020">
    <property type="term" value="C:membrane"/>
    <property type="evidence" value="ECO:0007669"/>
    <property type="project" value="InterPro"/>
</dbReference>
<organism evidence="5 6">
    <name type="scientific">Aphanocapsa feldmannii 277cV</name>
    <dbReference type="NCBI Taxonomy" id="2507553"/>
    <lineage>
        <taxon>Bacteria</taxon>
        <taxon>Bacillati</taxon>
        <taxon>Cyanobacteriota</taxon>
        <taxon>Cyanophyceae</taxon>
        <taxon>Oscillatoriophycideae</taxon>
        <taxon>Chroococcales</taxon>
        <taxon>Microcystaceae</taxon>
        <taxon>Aphanocapsa</taxon>
    </lineage>
</organism>
<comment type="caution">
    <text evidence="5">The sequence shown here is derived from an EMBL/GenBank/DDBJ whole genome shotgun (WGS) entry which is preliminary data.</text>
</comment>
<dbReference type="EMBL" id="SRMO01000021">
    <property type="protein sequence ID" value="TGG96312.1"/>
    <property type="molecule type" value="Genomic_DNA"/>
</dbReference>
<dbReference type="InterPro" id="IPR050334">
    <property type="entry name" value="Molybdenum_import_ModC"/>
</dbReference>
<dbReference type="InterPro" id="IPR003593">
    <property type="entry name" value="AAA+_ATPase"/>
</dbReference>
<dbReference type="SUPFAM" id="SSF52540">
    <property type="entry name" value="P-loop containing nucleoside triphosphate hydrolases"/>
    <property type="match status" value="1"/>
</dbReference>
<dbReference type="PROSITE" id="PS50893">
    <property type="entry name" value="ABC_TRANSPORTER_2"/>
    <property type="match status" value="1"/>
</dbReference>
<gene>
    <name evidence="5" type="ORF">ERJ67_00960</name>
</gene>
<evidence type="ECO:0000313" key="6">
    <source>
        <dbReference type="Proteomes" id="UP000317990"/>
    </source>
</evidence>
<dbReference type="Pfam" id="PF00005">
    <property type="entry name" value="ABC_tran"/>
    <property type="match status" value="1"/>
</dbReference>
<evidence type="ECO:0000313" key="5">
    <source>
        <dbReference type="EMBL" id="TGG96312.1"/>
    </source>
</evidence>
<protein>
    <submittedName>
        <fullName evidence="5">ABC transporter ATP-binding protein</fullName>
    </submittedName>
</protein>
<proteinExistence type="predicted"/>
<dbReference type="Proteomes" id="UP000317990">
    <property type="component" value="Unassembled WGS sequence"/>
</dbReference>
<dbReference type="CDD" id="cd03225">
    <property type="entry name" value="ABC_cobalt_CbiO_domain1"/>
    <property type="match status" value="1"/>
</dbReference>
<accession>A0A524RR02</accession>
<dbReference type="InterPro" id="IPR027417">
    <property type="entry name" value="P-loop_NTPase"/>
</dbReference>
<dbReference type="PANTHER" id="PTHR43514:SF1">
    <property type="entry name" value="SULFATE_THIOSULFATE IMPORT ATP-BINDING PROTEIN CYSA"/>
    <property type="match status" value="1"/>
</dbReference>
<evidence type="ECO:0000256" key="1">
    <source>
        <dbReference type="ARBA" id="ARBA00022448"/>
    </source>
</evidence>
<evidence type="ECO:0000256" key="2">
    <source>
        <dbReference type="ARBA" id="ARBA00022741"/>
    </source>
</evidence>
<evidence type="ECO:0000259" key="4">
    <source>
        <dbReference type="PROSITE" id="PS50893"/>
    </source>
</evidence>
<reference evidence="5 6" key="1">
    <citation type="journal article" date="2019" name="mSystems">
        <title>Life at home and on the roam: Genomic adaptions reflect the dual lifestyle of an intracellular, facultative symbiont.</title>
        <authorList>
            <person name="Burgsdorf I."/>
        </authorList>
    </citation>
    <scope>NUCLEOTIDE SEQUENCE [LARGE SCALE GENOMIC DNA]</scope>
    <source>
        <strain evidence="5">277cV</strain>
    </source>
</reference>
<dbReference type="Gene3D" id="3.40.50.300">
    <property type="entry name" value="P-loop containing nucleotide triphosphate hydrolases"/>
    <property type="match status" value="1"/>
</dbReference>
<dbReference type="InterPro" id="IPR003439">
    <property type="entry name" value="ABC_transporter-like_ATP-bd"/>
</dbReference>
<evidence type="ECO:0000256" key="3">
    <source>
        <dbReference type="ARBA" id="ARBA00022840"/>
    </source>
</evidence>
<keyword evidence="2" id="KW-0547">Nucleotide-binding</keyword>
<dbReference type="InterPro" id="IPR015856">
    <property type="entry name" value="ABC_transpr_CbiO/EcfA_su"/>
</dbReference>
<dbReference type="GO" id="GO:0005524">
    <property type="term" value="F:ATP binding"/>
    <property type="evidence" value="ECO:0007669"/>
    <property type="project" value="UniProtKB-KW"/>
</dbReference>
<keyword evidence="1" id="KW-0813">Transport</keyword>
<feature type="domain" description="ABC transporter" evidence="4">
    <location>
        <begin position="10"/>
        <end position="222"/>
    </location>
</feature>
<dbReference type="InterPro" id="IPR017871">
    <property type="entry name" value="ABC_transporter-like_CS"/>
</dbReference>
<dbReference type="PROSITE" id="PS00211">
    <property type="entry name" value="ABC_TRANSPORTER_1"/>
    <property type="match status" value="1"/>
</dbReference>
<keyword evidence="3 5" id="KW-0067">ATP-binding</keyword>
<dbReference type="AlphaFoldDB" id="A0A524RR02"/>
<dbReference type="SMART" id="SM00382">
    <property type="entry name" value="AAA"/>
    <property type="match status" value="1"/>
</dbReference>
<sequence length="223" mass="24073">MPDPDGEVPLRIQRLCLNWANGARVLDHCNLTLPRPGLWMLVGRNGCGKSTLLRVLCGLAKADGGCIESSHRPALVFQNPDHQLLLPSAQADLALAMPANLSRRERDQRGQQVLARVGLSGYGLRPIHSLSGGQKQRLAIASVLASGSSLLLLDEPTALLDPASQQRVLRLVRQLCDEGLTALWVTHRLVELDCCDGAFRMDAGRIGPLQSGNALRRSLATVS</sequence>